<name>Q8UZ14_PSPVP</name>
<keyword evidence="1" id="KW-0812">Transmembrane</keyword>
<protein>
    <submittedName>
        <fullName evidence="2">E5b protein</fullName>
    </submittedName>
</protein>
<organismHost>
    <name type="scientific">Phocoena spinipinnis</name>
    <name type="common">Burmeister's porpoise</name>
    <dbReference type="NCBI Taxonomy" id="27614"/>
</organismHost>
<evidence type="ECO:0000313" key="2">
    <source>
        <dbReference type="EMBL" id="CAC80274.1"/>
    </source>
</evidence>
<keyword evidence="3" id="KW-1185">Reference proteome</keyword>
<keyword evidence="1" id="KW-1133">Transmembrane helix</keyword>
<organism evidence="2 3">
    <name type="scientific">Phocoena spinipinnis papillomavirus (isolate Burmeister's porpoise/Peru/PsPV1)</name>
    <name type="common">PsPV</name>
    <dbReference type="NCBI Taxonomy" id="654916"/>
    <lineage>
        <taxon>Viruses</taxon>
        <taxon>Monodnaviria</taxon>
        <taxon>Shotokuvirae</taxon>
        <taxon>Cossaviricota</taxon>
        <taxon>Papovaviricetes</taxon>
        <taxon>Zurhausenvirales</taxon>
        <taxon>Papillomaviridae</taxon>
        <taxon>Firstpapillomavirinae</taxon>
        <taxon>Omikronpapillomavirus</taxon>
        <taxon>Phocoena spinipinnis papillomavirus</taxon>
    </lineage>
</organism>
<dbReference type="Proteomes" id="UP000008789">
    <property type="component" value="Segment"/>
</dbReference>
<evidence type="ECO:0000256" key="1">
    <source>
        <dbReference type="SAM" id="Phobius"/>
    </source>
</evidence>
<feature type="transmembrane region" description="Helical" evidence="1">
    <location>
        <begin position="6"/>
        <end position="23"/>
    </location>
</feature>
<evidence type="ECO:0000313" key="3">
    <source>
        <dbReference type="Proteomes" id="UP000008789"/>
    </source>
</evidence>
<sequence length="34" mass="3920">ICLSSSVLFCVHLCISLYIHLFVHSPVKSFFIYC</sequence>
<feature type="non-terminal residue" evidence="2">
    <location>
        <position position="1"/>
    </location>
</feature>
<dbReference type="EMBL" id="AJ238373">
    <property type="protein sequence ID" value="CAC80274.1"/>
    <property type="molecule type" value="Genomic_DNA"/>
</dbReference>
<dbReference type="RefSeq" id="NP_542621.1">
    <property type="nucleotide sequence ID" value="NC_003348.1"/>
</dbReference>
<dbReference type="KEGG" id="vg:929653"/>
<accession>Q8UZ14</accession>
<gene>
    <name evidence="2" type="primary">e5b</name>
</gene>
<proteinExistence type="predicted"/>
<reference evidence="2 3" key="1">
    <citation type="journal article" date="2007" name="J. Gen. Virol.">
        <title>Genital warts in Burmeister's porpoises: characterization of Phocoena spinipinnis papillomavirus type 1 (PsPV-1) and evidence for a second, distantly related PsPV.</title>
        <authorList>
            <person name="Van Bressem M.F."/>
            <person name="Cassonnet P."/>
            <person name="Rector A."/>
            <person name="Desaintes C."/>
            <person name="Van Waerebeek K."/>
            <person name="Alfaro-Shigueto J."/>
            <person name="Van Ranst M."/>
            <person name="Orth G."/>
        </authorList>
    </citation>
    <scope>NUCLEOTIDE SEQUENCE [LARGE SCALE GENOMIC DNA]</scope>
    <source>
        <strain evidence="3">Isolate Burmeister's porpoise/Peru/PsPV1</strain>
    </source>
</reference>
<dbReference type="GeneID" id="929653"/>
<keyword evidence="1" id="KW-0472">Membrane</keyword>